<accession>A0AAU9CYH9</accession>
<dbReference type="PANTHER" id="PTHR33321:SF12">
    <property type="entry name" value="PLANT BASIC SECRETORY PROTEIN (BSP) FAMILY PROTEIN"/>
    <property type="match status" value="1"/>
</dbReference>
<keyword evidence="3" id="KW-1185">Reference proteome</keyword>
<dbReference type="InterPro" id="IPR007541">
    <property type="entry name" value="Uncharacterised_BSP"/>
</dbReference>
<dbReference type="PANTHER" id="PTHR33321">
    <property type="match status" value="1"/>
</dbReference>
<feature type="chain" id="PRO_5043605647" description="Peptidase" evidence="1">
    <location>
        <begin position="24"/>
        <end position="247"/>
    </location>
</feature>
<evidence type="ECO:0008006" key="4">
    <source>
        <dbReference type="Google" id="ProtNLM"/>
    </source>
</evidence>
<dbReference type="Proteomes" id="UP001348817">
    <property type="component" value="Chromosome"/>
</dbReference>
<evidence type="ECO:0000313" key="2">
    <source>
        <dbReference type="EMBL" id="BDD08708.1"/>
    </source>
</evidence>
<proteinExistence type="predicted"/>
<dbReference type="Pfam" id="PF04450">
    <property type="entry name" value="BSP"/>
    <property type="match status" value="1"/>
</dbReference>
<organism evidence="2 3">
    <name type="scientific">Fulvitalea axinellae</name>
    <dbReference type="NCBI Taxonomy" id="1182444"/>
    <lineage>
        <taxon>Bacteria</taxon>
        <taxon>Pseudomonadati</taxon>
        <taxon>Bacteroidota</taxon>
        <taxon>Cytophagia</taxon>
        <taxon>Cytophagales</taxon>
        <taxon>Persicobacteraceae</taxon>
        <taxon>Fulvitalea</taxon>
    </lineage>
</organism>
<feature type="signal peptide" evidence="1">
    <location>
        <begin position="1"/>
        <end position="23"/>
    </location>
</feature>
<dbReference type="KEGG" id="fax:FUAX_11400"/>
<protein>
    <recommendedName>
        <fullName evidence="4">Peptidase</fullName>
    </recommendedName>
</protein>
<keyword evidence="1" id="KW-0732">Signal</keyword>
<dbReference type="AlphaFoldDB" id="A0AAU9CYH9"/>
<dbReference type="RefSeq" id="WP_338393949.1">
    <property type="nucleotide sequence ID" value="NZ_AP025314.1"/>
</dbReference>
<reference evidence="2 3" key="1">
    <citation type="submission" date="2021-12" db="EMBL/GenBank/DDBJ databases">
        <title>Genome sequencing of bacteria with rrn-lacking chromosome and rrn-plasmid.</title>
        <authorList>
            <person name="Anda M."/>
            <person name="Iwasaki W."/>
        </authorList>
    </citation>
    <scope>NUCLEOTIDE SEQUENCE [LARGE SCALE GENOMIC DNA]</scope>
    <source>
        <strain evidence="2 3">DSM 100852</strain>
    </source>
</reference>
<name>A0AAU9CYH9_9BACT</name>
<dbReference type="EMBL" id="AP025314">
    <property type="protein sequence ID" value="BDD08708.1"/>
    <property type="molecule type" value="Genomic_DNA"/>
</dbReference>
<evidence type="ECO:0000313" key="3">
    <source>
        <dbReference type="Proteomes" id="UP001348817"/>
    </source>
</evidence>
<gene>
    <name evidence="2" type="ORF">FUAX_11400</name>
</gene>
<evidence type="ECO:0000256" key="1">
    <source>
        <dbReference type="SAM" id="SignalP"/>
    </source>
</evidence>
<sequence length="247" mass="28266">MFRKHCLHCFSLLLLLAPAQVFAQIAERHFEKPEVTFVNLDESENGKLYGKIVPNPEAFIQETAFRVCQILFKEKKEIPVVKTINYKVEDYKGVSEKTGELPAVNVRFSSSYLRAKFEALSKDSVALYEEVVGVLAHELTHVYQNDDGGRYSELGGVIEGLADAVRTKLGYKDYGKRKKGGSYKDAYDTSAFFFVWIEKNKTTDFIYKLNKSLAPDDGKKWTWDEVKRITGTDVETLWAEYQSEFPI</sequence>